<dbReference type="CDD" id="cd06339">
    <property type="entry name" value="PBP1_YraM_LppC_lipoprotein-like"/>
    <property type="match status" value="1"/>
</dbReference>
<keyword evidence="7" id="KW-0449">Lipoprotein</keyword>
<dbReference type="Gene3D" id="3.40.50.2300">
    <property type="match status" value="2"/>
</dbReference>
<reference evidence="9 10" key="1">
    <citation type="submission" date="2020-06" db="EMBL/GenBank/DDBJ databases">
        <title>Frischella cerana isolated from Apis cerana gut homogenate.</title>
        <authorList>
            <person name="Wolter L.A."/>
            <person name="Suenami S."/>
            <person name="Miyazaki R."/>
        </authorList>
    </citation>
    <scope>NUCLEOTIDE SEQUENCE [LARGE SCALE GENOMIC DNA]</scope>
    <source>
        <strain evidence="9 10">Ac13</strain>
    </source>
</reference>
<dbReference type="PROSITE" id="PS51257">
    <property type="entry name" value="PROKAR_LIPOPROTEIN"/>
    <property type="match status" value="1"/>
</dbReference>
<dbReference type="InterPro" id="IPR011990">
    <property type="entry name" value="TPR-like_helical_dom_sf"/>
</dbReference>
<keyword evidence="4 8" id="KW-0472">Membrane</keyword>
<keyword evidence="8" id="KW-1133">Transmembrane helix</keyword>
<name>A0ABR7QUT9_9GAMM</name>
<evidence type="ECO:0000256" key="7">
    <source>
        <dbReference type="ARBA" id="ARBA00023288"/>
    </source>
</evidence>
<evidence type="ECO:0000256" key="3">
    <source>
        <dbReference type="ARBA" id="ARBA00022984"/>
    </source>
</evidence>
<keyword evidence="3" id="KW-0573">Peptidoglycan synthesis</keyword>
<dbReference type="InterPro" id="IPR007443">
    <property type="entry name" value="LpoA"/>
</dbReference>
<dbReference type="Gene3D" id="1.25.40.650">
    <property type="match status" value="1"/>
</dbReference>
<evidence type="ECO:0000313" key="10">
    <source>
        <dbReference type="Proteomes" id="UP000651208"/>
    </source>
</evidence>
<keyword evidence="5" id="KW-0564">Palmitate</keyword>
<feature type="transmembrane region" description="Helical" evidence="8">
    <location>
        <begin position="12"/>
        <end position="37"/>
    </location>
</feature>
<proteinExistence type="predicted"/>
<keyword evidence="2" id="KW-0133">Cell shape</keyword>
<keyword evidence="10" id="KW-1185">Reference proteome</keyword>
<sequence length="642" mass="72758">MIKLQRLSGFPSAWLNFIKVSLIAILISFLTGCPSYIPKQISYDQTKNAQYYLSQAENVSGNEKINWQLLAIRALLLENNVKQAVQLFNQLPQNLDAEQLKEKTLLEGEIAVKTKQKFDFKSISPTSLSEEQTIRYYKIKIDLDGLKKDYNAQLHDYIELEKYGSVNQRHDTINNTWNFLTNLSDKKINQILIYADDYVLQGWIDLLYIYKSNIKMYAFNNQDDIDADAIAKLEEEQYQALKNAVSEWQIQYSGHPAATYLPRDIYGEKYHLPDAAENRKIALFLPLSGKSKIFGETIRLGYQDAAKASSPDLQQDINFYDTNSDSIENLIIRAKQQGAQLIVGPLLKQNVQTLLQSASDIPVLALNKIEDISLSSDSATKICFFALSPEDEAKDAAQHIYNEKKKQPLLIIPHNNLGERVAKSFAQQWNIAHPTSSPVYVQYFDSAEELSKKMNSGVGIELEGVPLITADVDQNGQVMPKKQVEFDAIYIYASHEELTLIKSMLEMKSSAGNNSKNTSSVKTSKKNIPALYASSRSNIANTTTDFRYDMDQLQLSDIPLIIKHDEYYSQLPDYIKNDYSLARLYAMGFDAWALSSQFDNLVPYKSKSIDGKTGKLSVANQCDISRKLSWIRYQDGSEIAVD</sequence>
<dbReference type="InterPro" id="IPR028082">
    <property type="entry name" value="Peripla_BP_I"/>
</dbReference>
<keyword evidence="8" id="KW-0812">Transmembrane</keyword>
<dbReference type="PANTHER" id="PTHR38038:SF1">
    <property type="entry name" value="PENICILLIN-BINDING PROTEIN ACTIVATOR LPOA"/>
    <property type="match status" value="1"/>
</dbReference>
<evidence type="ECO:0000256" key="1">
    <source>
        <dbReference type="ARBA" id="ARBA00022729"/>
    </source>
</evidence>
<evidence type="ECO:0000256" key="2">
    <source>
        <dbReference type="ARBA" id="ARBA00022960"/>
    </source>
</evidence>
<dbReference type="PANTHER" id="PTHR38038">
    <property type="entry name" value="PENICILLIN-BINDING PROTEIN ACTIVATOR LPOA"/>
    <property type="match status" value="1"/>
</dbReference>
<keyword evidence="6" id="KW-0998">Cell outer membrane</keyword>
<keyword evidence="1" id="KW-0732">Signal</keyword>
<evidence type="ECO:0000256" key="5">
    <source>
        <dbReference type="ARBA" id="ARBA00023139"/>
    </source>
</evidence>
<dbReference type="SUPFAM" id="SSF53822">
    <property type="entry name" value="Periplasmic binding protein-like I"/>
    <property type="match status" value="1"/>
</dbReference>
<dbReference type="RefSeq" id="WP_187754223.1">
    <property type="nucleotide sequence ID" value="NZ_JABURY010000003.1"/>
</dbReference>
<dbReference type="Pfam" id="PF04348">
    <property type="entry name" value="LppC"/>
    <property type="match status" value="1"/>
</dbReference>
<dbReference type="Gene3D" id="1.25.40.10">
    <property type="entry name" value="Tetratricopeptide repeat domain"/>
    <property type="match status" value="1"/>
</dbReference>
<gene>
    <name evidence="9" type="ORF">FcAc13_00325</name>
</gene>
<evidence type="ECO:0000256" key="6">
    <source>
        <dbReference type="ARBA" id="ARBA00023237"/>
    </source>
</evidence>
<evidence type="ECO:0000313" key="9">
    <source>
        <dbReference type="EMBL" id="MBC9129753.1"/>
    </source>
</evidence>
<dbReference type="Proteomes" id="UP000651208">
    <property type="component" value="Unassembled WGS sequence"/>
</dbReference>
<evidence type="ECO:0000256" key="4">
    <source>
        <dbReference type="ARBA" id="ARBA00023136"/>
    </source>
</evidence>
<comment type="caution">
    <text evidence="9">The sequence shown here is derived from an EMBL/GenBank/DDBJ whole genome shotgun (WGS) entry which is preliminary data.</text>
</comment>
<organism evidence="9 10">
    <name type="scientific">Frischella japonica</name>
    <dbReference type="NCBI Taxonomy" id="2741544"/>
    <lineage>
        <taxon>Bacteria</taxon>
        <taxon>Pseudomonadati</taxon>
        <taxon>Pseudomonadota</taxon>
        <taxon>Gammaproteobacteria</taxon>
        <taxon>Orbales</taxon>
        <taxon>Orbaceae</taxon>
        <taxon>Frischella</taxon>
    </lineage>
</organism>
<protein>
    <submittedName>
        <fullName evidence="9">Penicillin-binding protein activator</fullName>
    </submittedName>
</protein>
<dbReference type="EMBL" id="JABURY010000003">
    <property type="protein sequence ID" value="MBC9129753.1"/>
    <property type="molecule type" value="Genomic_DNA"/>
</dbReference>
<accession>A0ABR7QUT9</accession>
<evidence type="ECO:0000256" key="8">
    <source>
        <dbReference type="SAM" id="Phobius"/>
    </source>
</evidence>